<evidence type="ECO:0000313" key="2">
    <source>
        <dbReference type="Proteomes" id="UP000279457"/>
    </source>
</evidence>
<dbReference type="AlphaFoldDB" id="A0A3N6UMC4"/>
<sequence length="128" mass="13947">MKENIISVTGIIVVTLCVFLAGCQQKSASAPASSVQIDQLSSLVAGSKFLREQCSNNTIPGDAVLLSRAISLAEKKGWNTYAAEYQEINPKINDKMTMITRDSTSLPQKCQQLQLSLANFIAETQHRS</sequence>
<dbReference type="NCBIfam" id="TIGR01004">
    <property type="entry name" value="PulS_OutS"/>
    <property type="match status" value="1"/>
</dbReference>
<organism evidence="1 2">
    <name type="scientific">Erwinia psidii</name>
    <dbReference type="NCBI Taxonomy" id="69224"/>
    <lineage>
        <taxon>Bacteria</taxon>
        <taxon>Pseudomonadati</taxon>
        <taxon>Pseudomonadota</taxon>
        <taxon>Gammaproteobacteria</taxon>
        <taxon>Enterobacterales</taxon>
        <taxon>Erwiniaceae</taxon>
        <taxon>Erwinia</taxon>
    </lineage>
</organism>
<dbReference type="InterPro" id="IPR038432">
    <property type="entry name" value="PulS/OutS-like_sf"/>
</dbReference>
<evidence type="ECO:0000313" key="1">
    <source>
        <dbReference type="EMBL" id="RQM37069.1"/>
    </source>
</evidence>
<reference evidence="1 2" key="1">
    <citation type="submission" date="2018-10" db="EMBL/GenBank/DDBJ databases">
        <title>Draft genome sequence for the type isolate of Erwinia psidii, agent causal of bacterial blight in guava (Psidium guajava) and wilt and die-back of Eucalyptus spp.</title>
        <authorList>
            <person name="Hermenegildo P.S."/>
            <person name="Santos S.A."/>
            <person name="Guimaraes L.M.S."/>
            <person name="Vidigal P.M.P."/>
            <person name="Pereira I.C."/>
            <person name="Badel J.L."/>
            <person name="Alfenas-Zerbini P."/>
            <person name="Ferreira M.A.S.V."/>
            <person name="Alfenas A.C."/>
        </authorList>
    </citation>
    <scope>NUCLEOTIDE SEQUENCE [LARGE SCALE GENOMIC DNA]</scope>
    <source>
        <strain evidence="1 2">IBSBF 435</strain>
    </source>
</reference>
<dbReference type="InterPro" id="IPR019114">
    <property type="entry name" value="Chap_lipoprot_PulS/OutS-like"/>
</dbReference>
<dbReference type="PROSITE" id="PS51257">
    <property type="entry name" value="PROKAR_LIPOPROTEIN"/>
    <property type="match status" value="1"/>
</dbReference>
<dbReference type="GO" id="GO:0006886">
    <property type="term" value="P:intracellular protein transport"/>
    <property type="evidence" value="ECO:0007669"/>
    <property type="project" value="InterPro"/>
</dbReference>
<proteinExistence type="predicted"/>
<dbReference type="Proteomes" id="UP000279457">
    <property type="component" value="Unassembled WGS sequence"/>
</dbReference>
<accession>A0A3N6UMC4</accession>
<protein>
    <submittedName>
        <fullName evidence="1">Secretion protein</fullName>
    </submittedName>
</protein>
<dbReference type="OrthoDB" id="6520006at2"/>
<dbReference type="RefSeq" id="WP_124234188.1">
    <property type="nucleotide sequence ID" value="NZ_RHHM01000014.1"/>
</dbReference>
<name>A0A3N6UMC4_9GAMM</name>
<dbReference type="EMBL" id="RHHM01000014">
    <property type="protein sequence ID" value="RQM37069.1"/>
    <property type="molecule type" value="Genomic_DNA"/>
</dbReference>
<dbReference type="Pfam" id="PF09691">
    <property type="entry name" value="T2SS_PulS_OutS"/>
    <property type="match status" value="1"/>
</dbReference>
<comment type="caution">
    <text evidence="1">The sequence shown here is derived from an EMBL/GenBank/DDBJ whole genome shotgun (WGS) entry which is preliminary data.</text>
</comment>
<dbReference type="Gene3D" id="1.20.58.1630">
    <property type="entry name" value="Chaperone lipoprotein PulS/OutS"/>
    <property type="match status" value="1"/>
</dbReference>
<dbReference type="InterPro" id="IPR005699">
    <property type="entry name" value="Chap_lipoprot_PulS/OutS"/>
</dbReference>
<gene>
    <name evidence="1" type="ORF">EB241_16795</name>
</gene>
<keyword evidence="2" id="KW-1185">Reference proteome</keyword>